<evidence type="ECO:0000256" key="4">
    <source>
        <dbReference type="ARBA" id="ARBA00022833"/>
    </source>
</evidence>
<keyword evidence="5" id="KW-0482">Metalloprotease</keyword>
<keyword evidence="4" id="KW-0862">Zinc</keyword>
<protein>
    <recommendedName>
        <fullName evidence="7">MPN domain-containing protein</fullName>
    </recommendedName>
</protein>
<gene>
    <name evidence="8" type="ORF">BIY23_04515</name>
</gene>
<dbReference type="InterPro" id="IPR025657">
    <property type="entry name" value="RadC_JAB"/>
</dbReference>
<dbReference type="PROSITE" id="PS01302">
    <property type="entry name" value="UPF0758"/>
    <property type="match status" value="1"/>
</dbReference>
<dbReference type="InterPro" id="IPR020891">
    <property type="entry name" value="UPF0758_CS"/>
</dbReference>
<keyword evidence="2" id="KW-0479">Metal-binding</keyword>
<dbReference type="OrthoDB" id="9804482at2"/>
<evidence type="ECO:0000256" key="6">
    <source>
        <dbReference type="RuleBase" id="RU003797"/>
    </source>
</evidence>
<dbReference type="Pfam" id="PF04002">
    <property type="entry name" value="RadC"/>
    <property type="match status" value="1"/>
</dbReference>
<sequence length="225" mass="25589">MTNDYTKGHRKRLRTRLILDGGQSLLDYEILEHILYSAYSRIDVKPIAKRLMSDFGSLNKIFNAGLVALQDVEGVNDAAISAIFCVKQVFVRCAREEIKSLPIINNWQKLIDYLKISIGNINHENLRVIYMNKKYRLIAEDLQNIGTVDQTPLYIREIIKRALVIGSTSIVISHNHPSGDIQPSGHDIALTKQLAEACQSIGIELIDHIIITFNNYFSFKKNHLL</sequence>
<evidence type="ECO:0000256" key="5">
    <source>
        <dbReference type="ARBA" id="ARBA00023049"/>
    </source>
</evidence>
<dbReference type="GO" id="GO:0006508">
    <property type="term" value="P:proteolysis"/>
    <property type="evidence" value="ECO:0007669"/>
    <property type="project" value="UniProtKB-KW"/>
</dbReference>
<evidence type="ECO:0000313" key="8">
    <source>
        <dbReference type="EMBL" id="OEY86862.1"/>
    </source>
</evidence>
<dbReference type="GO" id="GO:0008237">
    <property type="term" value="F:metallopeptidase activity"/>
    <property type="evidence" value="ECO:0007669"/>
    <property type="project" value="UniProtKB-KW"/>
</dbReference>
<keyword evidence="1" id="KW-0645">Protease</keyword>
<dbReference type="InterPro" id="IPR037518">
    <property type="entry name" value="MPN"/>
</dbReference>
<evidence type="ECO:0000256" key="1">
    <source>
        <dbReference type="ARBA" id="ARBA00022670"/>
    </source>
</evidence>
<organism evidence="8 9">
    <name type="scientific">Wolbachia pipientis</name>
    <dbReference type="NCBI Taxonomy" id="955"/>
    <lineage>
        <taxon>Bacteria</taxon>
        <taxon>Pseudomonadati</taxon>
        <taxon>Pseudomonadota</taxon>
        <taxon>Alphaproteobacteria</taxon>
        <taxon>Rickettsiales</taxon>
        <taxon>Anaplasmataceae</taxon>
        <taxon>Wolbachieae</taxon>
        <taxon>Wolbachia</taxon>
    </lineage>
</organism>
<evidence type="ECO:0000313" key="9">
    <source>
        <dbReference type="Proteomes" id="UP000175679"/>
    </source>
</evidence>
<dbReference type="GO" id="GO:0046872">
    <property type="term" value="F:metal ion binding"/>
    <property type="evidence" value="ECO:0007669"/>
    <property type="project" value="UniProtKB-KW"/>
</dbReference>
<name>A0A1E7QK60_WOLPI</name>
<reference evidence="8 9" key="1">
    <citation type="submission" date="2016-09" db="EMBL/GenBank/DDBJ databases">
        <title>Genomic evidence for plant-parasitic nematodes as the earliest Wolbachia hosts.</title>
        <authorList>
            <person name="Brown A.M."/>
            <person name="Wasala S.K."/>
            <person name="Howe D.K."/>
            <person name="Peetz A.B."/>
            <person name="Zasada I.A."/>
            <person name="Denver D.R."/>
        </authorList>
    </citation>
    <scope>NUCLEOTIDE SEQUENCE [LARGE SCALE GENOMIC DNA]</scope>
    <source>
        <strain evidence="9">wPpe</strain>
    </source>
</reference>
<dbReference type="PANTHER" id="PTHR30471:SF3">
    <property type="entry name" value="UPF0758 PROTEIN YEES-RELATED"/>
    <property type="match status" value="1"/>
</dbReference>
<dbReference type="NCBIfam" id="TIGR00608">
    <property type="entry name" value="radc"/>
    <property type="match status" value="1"/>
</dbReference>
<dbReference type="InterPro" id="IPR010994">
    <property type="entry name" value="RuvA_2-like"/>
</dbReference>
<proteinExistence type="inferred from homology"/>
<dbReference type="InterPro" id="IPR001405">
    <property type="entry name" value="UPF0758"/>
</dbReference>
<accession>A0A1E7QK60</accession>
<dbReference type="CDD" id="cd08071">
    <property type="entry name" value="MPN_DUF2466"/>
    <property type="match status" value="1"/>
</dbReference>
<dbReference type="NCBIfam" id="NF000642">
    <property type="entry name" value="PRK00024.1"/>
    <property type="match status" value="1"/>
</dbReference>
<evidence type="ECO:0000256" key="3">
    <source>
        <dbReference type="ARBA" id="ARBA00022801"/>
    </source>
</evidence>
<evidence type="ECO:0000256" key="2">
    <source>
        <dbReference type="ARBA" id="ARBA00022723"/>
    </source>
</evidence>
<evidence type="ECO:0000259" key="7">
    <source>
        <dbReference type="PROSITE" id="PS50249"/>
    </source>
</evidence>
<keyword evidence="9" id="KW-1185">Reference proteome</keyword>
<dbReference type="RefSeq" id="WP_070064866.1">
    <property type="nucleotide sequence ID" value="NZ_MJMG01000002.1"/>
</dbReference>
<feature type="domain" description="MPN" evidence="7">
    <location>
        <begin position="103"/>
        <end position="225"/>
    </location>
</feature>
<keyword evidence="3" id="KW-0378">Hydrolase</keyword>
<dbReference type="PROSITE" id="PS50249">
    <property type="entry name" value="MPN"/>
    <property type="match status" value="1"/>
</dbReference>
<dbReference type="EMBL" id="MJMG01000002">
    <property type="protein sequence ID" value="OEY86862.1"/>
    <property type="molecule type" value="Genomic_DNA"/>
</dbReference>
<dbReference type="Proteomes" id="UP000175679">
    <property type="component" value="Unassembled WGS sequence"/>
</dbReference>
<comment type="caution">
    <text evidence="8">The sequence shown here is derived from an EMBL/GenBank/DDBJ whole genome shotgun (WGS) entry which is preliminary data.</text>
</comment>
<dbReference type="Gene3D" id="3.40.140.10">
    <property type="entry name" value="Cytidine Deaminase, domain 2"/>
    <property type="match status" value="1"/>
</dbReference>
<dbReference type="PANTHER" id="PTHR30471">
    <property type="entry name" value="DNA REPAIR PROTEIN RADC"/>
    <property type="match status" value="1"/>
</dbReference>
<dbReference type="AlphaFoldDB" id="A0A1E7QK60"/>
<dbReference type="SUPFAM" id="SSF47781">
    <property type="entry name" value="RuvA domain 2-like"/>
    <property type="match status" value="1"/>
</dbReference>
<comment type="similarity">
    <text evidence="6">Belongs to the UPF0758 family.</text>
</comment>